<proteinExistence type="predicted"/>
<gene>
    <name evidence="1" type="ORF">BGZ96_005051</name>
</gene>
<sequence length="88" mass="10327">MDLTYDDAYLNGVLLSPSPPKFFNCKMHCNMKYQNPDGTNVPGNKWVHKSYQYYKEADDFYINRKDGETTYNSLGHLVGSEEVEYDWE</sequence>
<keyword evidence="2" id="KW-1185">Reference proteome</keyword>
<protein>
    <submittedName>
        <fullName evidence="1">Uncharacterized protein</fullName>
    </submittedName>
</protein>
<organism evidence="1 2">
    <name type="scientific">Linnemannia gamsii</name>
    <dbReference type="NCBI Taxonomy" id="64522"/>
    <lineage>
        <taxon>Eukaryota</taxon>
        <taxon>Fungi</taxon>
        <taxon>Fungi incertae sedis</taxon>
        <taxon>Mucoromycota</taxon>
        <taxon>Mortierellomycotina</taxon>
        <taxon>Mortierellomycetes</taxon>
        <taxon>Mortierellales</taxon>
        <taxon>Mortierellaceae</taxon>
        <taxon>Linnemannia</taxon>
    </lineage>
</organism>
<dbReference type="EMBL" id="JAAAIM010000234">
    <property type="protein sequence ID" value="KAG0291583.1"/>
    <property type="molecule type" value="Genomic_DNA"/>
</dbReference>
<dbReference type="Proteomes" id="UP001194696">
    <property type="component" value="Unassembled WGS sequence"/>
</dbReference>
<name>A0ABQ7K5G0_9FUNG</name>
<evidence type="ECO:0000313" key="2">
    <source>
        <dbReference type="Proteomes" id="UP001194696"/>
    </source>
</evidence>
<comment type="caution">
    <text evidence="1">The sequence shown here is derived from an EMBL/GenBank/DDBJ whole genome shotgun (WGS) entry which is preliminary data.</text>
</comment>
<reference evidence="1 2" key="1">
    <citation type="journal article" date="2020" name="Fungal Divers.">
        <title>Resolving the Mortierellaceae phylogeny through synthesis of multi-gene phylogenetics and phylogenomics.</title>
        <authorList>
            <person name="Vandepol N."/>
            <person name="Liber J."/>
            <person name="Desiro A."/>
            <person name="Na H."/>
            <person name="Kennedy M."/>
            <person name="Barry K."/>
            <person name="Grigoriev I.V."/>
            <person name="Miller A.N."/>
            <person name="O'Donnell K."/>
            <person name="Stajich J.E."/>
            <person name="Bonito G."/>
        </authorList>
    </citation>
    <scope>NUCLEOTIDE SEQUENCE [LARGE SCALE GENOMIC DNA]</scope>
    <source>
        <strain evidence="1 2">AD045</strain>
    </source>
</reference>
<evidence type="ECO:0000313" key="1">
    <source>
        <dbReference type="EMBL" id="KAG0291583.1"/>
    </source>
</evidence>
<accession>A0ABQ7K5G0</accession>